<dbReference type="CDD" id="cd06171">
    <property type="entry name" value="Sigma70_r4"/>
    <property type="match status" value="1"/>
</dbReference>
<evidence type="ECO:0000313" key="2">
    <source>
        <dbReference type="EMBL" id="BBI31449.1"/>
    </source>
</evidence>
<keyword evidence="3" id="KW-1185">Reference proteome</keyword>
<dbReference type="InterPro" id="IPR013249">
    <property type="entry name" value="RNA_pol_sigma70_r4_t2"/>
</dbReference>
<dbReference type="AlphaFoldDB" id="A0A3T1D0A5"/>
<feature type="domain" description="RNA polymerase sigma factor 70 region 4 type 2" evidence="1">
    <location>
        <begin position="125"/>
        <end position="175"/>
    </location>
</feature>
<sequence length="189" mass="21471">MKDLIITDLGTASLESYIETRRMLLKKADELTVRISELEPVRTLEMMNEILVLDKDRRLVVEMIASCSYVIEWLRTGRRPGNLRGIERRSGTQREVLMDPAMLPMIANPSMPRSPQEEEKGENRFRLEAALRGLTDRERSCYMLAHGESYSLSEIAALLNISKSSVGTYMVRAQRKVSDNVQGILILVG</sequence>
<evidence type="ECO:0000259" key="1">
    <source>
        <dbReference type="Pfam" id="PF08281"/>
    </source>
</evidence>
<dbReference type="EMBL" id="AP019400">
    <property type="protein sequence ID" value="BBI31449.1"/>
    <property type="molecule type" value="Genomic_DNA"/>
</dbReference>
<dbReference type="RefSeq" id="WP_157993944.1">
    <property type="nucleotide sequence ID" value="NZ_AP019400.1"/>
</dbReference>
<evidence type="ECO:0000313" key="3">
    <source>
        <dbReference type="Proteomes" id="UP000289856"/>
    </source>
</evidence>
<dbReference type="Pfam" id="PF08281">
    <property type="entry name" value="Sigma70_r4_2"/>
    <property type="match status" value="1"/>
</dbReference>
<dbReference type="Proteomes" id="UP000289856">
    <property type="component" value="Chromosome"/>
</dbReference>
<dbReference type="SUPFAM" id="SSF88659">
    <property type="entry name" value="Sigma3 and sigma4 domains of RNA polymerase sigma factors"/>
    <property type="match status" value="1"/>
</dbReference>
<dbReference type="OrthoDB" id="2083683at2"/>
<dbReference type="KEGG" id="cohn:KCTCHS21_08480"/>
<dbReference type="GO" id="GO:0006352">
    <property type="term" value="P:DNA-templated transcription initiation"/>
    <property type="evidence" value="ECO:0007669"/>
    <property type="project" value="InterPro"/>
</dbReference>
<organism evidence="2 3">
    <name type="scientific">Cohnella abietis</name>
    <dbReference type="NCBI Taxonomy" id="2507935"/>
    <lineage>
        <taxon>Bacteria</taxon>
        <taxon>Bacillati</taxon>
        <taxon>Bacillota</taxon>
        <taxon>Bacilli</taxon>
        <taxon>Bacillales</taxon>
        <taxon>Paenibacillaceae</taxon>
        <taxon>Cohnella</taxon>
    </lineage>
</organism>
<proteinExistence type="predicted"/>
<dbReference type="InterPro" id="IPR036388">
    <property type="entry name" value="WH-like_DNA-bd_sf"/>
</dbReference>
<dbReference type="InterPro" id="IPR013324">
    <property type="entry name" value="RNA_pol_sigma_r3/r4-like"/>
</dbReference>
<dbReference type="GO" id="GO:0003677">
    <property type="term" value="F:DNA binding"/>
    <property type="evidence" value="ECO:0007669"/>
    <property type="project" value="InterPro"/>
</dbReference>
<protein>
    <recommendedName>
        <fullName evidence="1">RNA polymerase sigma factor 70 region 4 type 2 domain-containing protein</fullName>
    </recommendedName>
</protein>
<reference evidence="2 3" key="1">
    <citation type="submission" date="2019-01" db="EMBL/GenBank/DDBJ databases">
        <title>Complete genome sequence of Cohnella hallensis HS21 isolated from Korean fir (Abies koreana) rhizospheric soil.</title>
        <authorList>
            <person name="Jiang L."/>
            <person name="Kang S.W."/>
            <person name="Kim S."/>
            <person name="Jung J."/>
            <person name="Kim C.Y."/>
            <person name="Kim D.H."/>
            <person name="Kim S.W."/>
            <person name="Lee J."/>
        </authorList>
    </citation>
    <scope>NUCLEOTIDE SEQUENCE [LARGE SCALE GENOMIC DNA]</scope>
    <source>
        <strain evidence="2 3">HS21</strain>
    </source>
</reference>
<name>A0A3T1D0A5_9BACL</name>
<gene>
    <name evidence="2" type="ORF">KCTCHS21_08480</name>
</gene>
<accession>A0A3T1D0A5</accession>
<dbReference type="GO" id="GO:0016987">
    <property type="term" value="F:sigma factor activity"/>
    <property type="evidence" value="ECO:0007669"/>
    <property type="project" value="InterPro"/>
</dbReference>
<dbReference type="Gene3D" id="1.10.10.10">
    <property type="entry name" value="Winged helix-like DNA-binding domain superfamily/Winged helix DNA-binding domain"/>
    <property type="match status" value="1"/>
</dbReference>